<evidence type="ECO:0000256" key="1">
    <source>
        <dbReference type="SAM" id="MobiDB-lite"/>
    </source>
</evidence>
<comment type="caution">
    <text evidence="3">The sequence shown here is derived from an EMBL/GenBank/DDBJ whole genome shotgun (WGS) entry which is preliminary data.</text>
</comment>
<feature type="region of interest" description="Disordered" evidence="1">
    <location>
        <begin position="486"/>
        <end position="507"/>
    </location>
</feature>
<dbReference type="Proteomes" id="UP000827284">
    <property type="component" value="Unassembled WGS sequence"/>
</dbReference>
<protein>
    <recommendedName>
        <fullName evidence="2">DUF7330 domain-containing protein</fullName>
    </recommendedName>
</protein>
<dbReference type="EMBL" id="BQFW01000009">
    <property type="protein sequence ID" value="GJJ74458.1"/>
    <property type="molecule type" value="Genomic_DNA"/>
</dbReference>
<evidence type="ECO:0000259" key="2">
    <source>
        <dbReference type="Pfam" id="PF24016"/>
    </source>
</evidence>
<keyword evidence="4" id="KW-1185">Reference proteome</keyword>
<feature type="compositionally biased region" description="Pro residues" evidence="1">
    <location>
        <begin position="42"/>
        <end position="53"/>
    </location>
</feature>
<dbReference type="Pfam" id="PF24016">
    <property type="entry name" value="DUF7330"/>
    <property type="match status" value="1"/>
</dbReference>
<dbReference type="InterPro" id="IPR055754">
    <property type="entry name" value="DUF7330"/>
</dbReference>
<evidence type="ECO:0000313" key="3">
    <source>
        <dbReference type="EMBL" id="GJJ74458.1"/>
    </source>
</evidence>
<dbReference type="OrthoDB" id="2386295at2759"/>
<reference evidence="3" key="1">
    <citation type="submission" date="2021-11" db="EMBL/GenBank/DDBJ databases">
        <authorList>
            <person name="Herlambang A."/>
            <person name="Guo Y."/>
            <person name="Takashima Y."/>
            <person name="Nishizawa T."/>
        </authorList>
    </citation>
    <scope>NUCLEOTIDE SEQUENCE</scope>
    <source>
        <strain evidence="3">E1425</strain>
    </source>
</reference>
<feature type="region of interest" description="Disordered" evidence="1">
    <location>
        <begin position="30"/>
        <end position="53"/>
    </location>
</feature>
<proteinExistence type="predicted"/>
<reference evidence="3" key="2">
    <citation type="journal article" date="2022" name="Microbiol. Resour. Announc.">
        <title>Whole-Genome Sequence of Entomortierella parvispora E1425, a Mucoromycotan Fungus Associated with Burkholderiaceae-Related Endosymbiotic Bacteria.</title>
        <authorList>
            <person name="Herlambang A."/>
            <person name="Guo Y."/>
            <person name="Takashima Y."/>
            <person name="Narisawa K."/>
            <person name="Ohta H."/>
            <person name="Nishizawa T."/>
        </authorList>
    </citation>
    <scope>NUCLEOTIDE SEQUENCE</scope>
    <source>
        <strain evidence="3">E1425</strain>
    </source>
</reference>
<organism evidence="3 4">
    <name type="scientific">Entomortierella parvispora</name>
    <dbReference type="NCBI Taxonomy" id="205924"/>
    <lineage>
        <taxon>Eukaryota</taxon>
        <taxon>Fungi</taxon>
        <taxon>Fungi incertae sedis</taxon>
        <taxon>Mucoromycota</taxon>
        <taxon>Mortierellomycotina</taxon>
        <taxon>Mortierellomycetes</taxon>
        <taxon>Mortierellales</taxon>
        <taxon>Mortierellaceae</taxon>
        <taxon>Entomortierella</taxon>
    </lineage>
</organism>
<evidence type="ECO:0000313" key="4">
    <source>
        <dbReference type="Proteomes" id="UP000827284"/>
    </source>
</evidence>
<sequence>MSTNNGCNHSVSKFPPICCVHNGESRPLLGHHNHDSHYQQPPQAPQEPMLPPYPAQEYRVDMTNEKAAGQHNGYLPMYSAAPVEGRRKCKNECRNKKKSRFCKKLFAILLLIWVYHNYVQPRFFPHTRDSVSVGDDDSSSNPDIIFGDGYHDVCKDHAVDWEGPSSFTTSAKNFKLKTGKGNLGSHVKIVKGDVSQPTLQLSGLVTPTGEEDVKKKDEFEIVVQGVHLEISESEDLFEAFLWFEDRWVDEDDNHSHGRYRACARFEIEIIVPESFTEYGSVTVEGGVIVIDASEELSDVSFELFKVKSAVGHFVSRGLILADQFRAWVNTGKVEVAAVQSGAVLQGPLDVEVKVSTGHVFFGVKTTPVSSKSLTSSSEHHVEIASSTGAVKVDVSPADGKSSKDASLVDLNLSTSSKTGSVQQTITLENDQALYLRTSVNTGSVKTQVSDNFLGHFSLATQLGSTHVSENPFSESEIVYEKQTARAKEGNKHLKNKGENKNGHGSIDLKSSLGSVNLEFF</sequence>
<feature type="compositionally biased region" description="Basic and acidic residues" evidence="1">
    <location>
        <begin position="486"/>
        <end position="501"/>
    </location>
</feature>
<name>A0A9P3HDF6_9FUNG</name>
<dbReference type="AlphaFoldDB" id="A0A9P3HDF6"/>
<accession>A0A9P3HDF6</accession>
<feature type="domain" description="DUF7330" evidence="2">
    <location>
        <begin position="371"/>
        <end position="519"/>
    </location>
</feature>
<gene>
    <name evidence="3" type="ORF">EMPS_06816</name>
</gene>